<comment type="caution">
    <text evidence="1">The sequence shown here is derived from an EMBL/GenBank/DDBJ whole genome shotgun (WGS) entry which is preliminary data.</text>
</comment>
<reference evidence="1" key="1">
    <citation type="journal article" date="2014" name="Front. Microbiol.">
        <title>High frequency of phylogenetically diverse reductive dehalogenase-homologous genes in deep subseafloor sedimentary metagenomes.</title>
        <authorList>
            <person name="Kawai M."/>
            <person name="Futagami T."/>
            <person name="Toyoda A."/>
            <person name="Takaki Y."/>
            <person name="Nishi S."/>
            <person name="Hori S."/>
            <person name="Arai W."/>
            <person name="Tsubouchi T."/>
            <person name="Morono Y."/>
            <person name="Uchiyama I."/>
            <person name="Ito T."/>
            <person name="Fujiyama A."/>
            <person name="Inagaki F."/>
            <person name="Takami H."/>
        </authorList>
    </citation>
    <scope>NUCLEOTIDE SEQUENCE</scope>
    <source>
        <strain evidence="1">Expedition CK06-06</strain>
    </source>
</reference>
<accession>X1JVW9</accession>
<dbReference type="AlphaFoldDB" id="X1JVW9"/>
<organism evidence="1">
    <name type="scientific">marine sediment metagenome</name>
    <dbReference type="NCBI Taxonomy" id="412755"/>
    <lineage>
        <taxon>unclassified sequences</taxon>
        <taxon>metagenomes</taxon>
        <taxon>ecological metagenomes</taxon>
    </lineage>
</organism>
<protein>
    <submittedName>
        <fullName evidence="1">Uncharacterized protein</fullName>
    </submittedName>
</protein>
<evidence type="ECO:0000313" key="1">
    <source>
        <dbReference type="EMBL" id="GAH85530.1"/>
    </source>
</evidence>
<proteinExistence type="predicted"/>
<gene>
    <name evidence="1" type="ORF">S03H2_56110</name>
</gene>
<feature type="non-terminal residue" evidence="1">
    <location>
        <position position="156"/>
    </location>
</feature>
<sequence length="156" mass="16527">MGSGVSALVGEITVTPAVVLAGDQYNAVRPGLLLPNNRWEKVDIAAVQGEIGLRRELPAGSILRKTNLMVTDGAAAEADVRSDDDVSEVGYIKALENIVAFRESWTTLLSRAQAKYGLPSLPSGIARIDWGEVAGDVALDLRGRLPGIDLLGFTTL</sequence>
<dbReference type="EMBL" id="BARU01035886">
    <property type="protein sequence ID" value="GAH85530.1"/>
    <property type="molecule type" value="Genomic_DNA"/>
</dbReference>
<name>X1JVW9_9ZZZZ</name>